<dbReference type="OrthoDB" id="9767778at2"/>
<comment type="subcellular location">
    <subcellularLocation>
        <location evidence="1">Cell membrane</location>
    </subcellularLocation>
</comment>
<dbReference type="InterPro" id="IPR003593">
    <property type="entry name" value="AAA+_ATPase"/>
</dbReference>
<dbReference type="Pfam" id="PF00005">
    <property type="entry name" value="ABC_tran"/>
    <property type="match status" value="1"/>
</dbReference>
<dbReference type="FunFam" id="3.40.50.300:FF:000589">
    <property type="entry name" value="ABC transporter, ATP-binding subunit"/>
    <property type="match status" value="1"/>
</dbReference>
<name>A0A0P6YQ77_9CHLR</name>
<comment type="caution">
    <text evidence="10">The sequence shown here is derived from an EMBL/GenBank/DDBJ whole genome shotgun (WGS) entry which is preliminary data.</text>
</comment>
<evidence type="ECO:0000259" key="9">
    <source>
        <dbReference type="PROSITE" id="PS50893"/>
    </source>
</evidence>
<accession>A0A0P6YQ77</accession>
<dbReference type="InterPro" id="IPR050763">
    <property type="entry name" value="ABC_transporter_ATP-binding"/>
</dbReference>
<dbReference type="InterPro" id="IPR025302">
    <property type="entry name" value="DrrA1/2-like_C"/>
</dbReference>
<dbReference type="GO" id="GO:0005524">
    <property type="term" value="F:ATP binding"/>
    <property type="evidence" value="ECO:0007669"/>
    <property type="project" value="UniProtKB-KW"/>
</dbReference>
<evidence type="ECO:0000256" key="4">
    <source>
        <dbReference type="ARBA" id="ARBA00022475"/>
    </source>
</evidence>
<dbReference type="PROSITE" id="PS00211">
    <property type="entry name" value="ABC_TRANSPORTER_1"/>
    <property type="match status" value="1"/>
</dbReference>
<evidence type="ECO:0000256" key="1">
    <source>
        <dbReference type="ARBA" id="ARBA00004236"/>
    </source>
</evidence>
<dbReference type="PROSITE" id="PS50893">
    <property type="entry name" value="ABC_TRANSPORTER_2"/>
    <property type="match status" value="1"/>
</dbReference>
<reference evidence="10 11" key="1">
    <citation type="submission" date="2015-07" db="EMBL/GenBank/DDBJ databases">
        <title>Whole genome sequence of Herpetosiphon geysericola DSM 7119.</title>
        <authorList>
            <person name="Hemp J."/>
            <person name="Ward L.M."/>
            <person name="Pace L.A."/>
            <person name="Fischer W.W."/>
        </authorList>
    </citation>
    <scope>NUCLEOTIDE SEQUENCE [LARGE SCALE GENOMIC DNA]</scope>
    <source>
        <strain evidence="10 11">DSM 7119</strain>
    </source>
</reference>
<evidence type="ECO:0000256" key="8">
    <source>
        <dbReference type="ARBA" id="ARBA00023136"/>
    </source>
</evidence>
<dbReference type="RefSeq" id="WP_054535461.1">
    <property type="nucleotide sequence ID" value="NZ_LGKP01000025.1"/>
</dbReference>
<dbReference type="AlphaFoldDB" id="A0A0P6YQ77"/>
<dbReference type="Pfam" id="PF13732">
    <property type="entry name" value="DrrA1-3_C"/>
    <property type="match status" value="1"/>
</dbReference>
<evidence type="ECO:0000256" key="7">
    <source>
        <dbReference type="ARBA" id="ARBA00022967"/>
    </source>
</evidence>
<dbReference type="InterPro" id="IPR003439">
    <property type="entry name" value="ABC_transporter-like_ATP-bd"/>
</dbReference>
<sequence>MTAIQVENLVKIYGPLRAVDGISFDVAKGEVFGMLGPNGAGKSTTTEMIEGLRKPDGGSIHVLGHDVLKNVEPIKQRIGIQLQTTSLFQKLTTRELVKLFASFYKNTLPVDEVIGLVNLEEKVNTASKDLSGGQRQRLAVAIALINDPDIIFLDEPTTGLDPQARRSMWDVVSNLQKRGKTVFLTTHYMEEAERLCDRVAVVDHGKIIALGKPQALIHDNFDETALEFSNDEQLPESLLATLPGVERVQNENGITTIYSKGVARTTNALMALVEQQQTELRGFTIRAATLEDVFLKLTGRRIRD</sequence>
<evidence type="ECO:0000313" key="10">
    <source>
        <dbReference type="EMBL" id="KPL85187.1"/>
    </source>
</evidence>
<keyword evidence="8" id="KW-0472">Membrane</keyword>
<dbReference type="GO" id="GO:0005886">
    <property type="term" value="C:plasma membrane"/>
    <property type="evidence" value="ECO:0007669"/>
    <property type="project" value="UniProtKB-SubCell"/>
</dbReference>
<feature type="domain" description="ABC transporter" evidence="9">
    <location>
        <begin position="4"/>
        <end position="229"/>
    </location>
</feature>
<organism evidence="10 11">
    <name type="scientific">Herpetosiphon geysericola</name>
    <dbReference type="NCBI Taxonomy" id="70996"/>
    <lineage>
        <taxon>Bacteria</taxon>
        <taxon>Bacillati</taxon>
        <taxon>Chloroflexota</taxon>
        <taxon>Chloroflexia</taxon>
        <taxon>Herpetosiphonales</taxon>
        <taxon>Herpetosiphonaceae</taxon>
        <taxon>Herpetosiphon</taxon>
    </lineage>
</organism>
<keyword evidence="11" id="KW-1185">Reference proteome</keyword>
<evidence type="ECO:0000256" key="5">
    <source>
        <dbReference type="ARBA" id="ARBA00022741"/>
    </source>
</evidence>
<keyword evidence="7" id="KW-1278">Translocase</keyword>
<dbReference type="InterPro" id="IPR027417">
    <property type="entry name" value="P-loop_NTPase"/>
</dbReference>
<evidence type="ECO:0000313" key="11">
    <source>
        <dbReference type="Proteomes" id="UP000050277"/>
    </source>
</evidence>
<keyword evidence="4" id="KW-1003">Cell membrane</keyword>
<dbReference type="PANTHER" id="PTHR42711:SF5">
    <property type="entry name" value="ABC TRANSPORTER ATP-BINDING PROTEIN NATA"/>
    <property type="match status" value="1"/>
</dbReference>
<dbReference type="PANTHER" id="PTHR42711">
    <property type="entry name" value="ABC TRANSPORTER ATP-BINDING PROTEIN"/>
    <property type="match status" value="1"/>
</dbReference>
<dbReference type="PATRIC" id="fig|70996.4.peg.58"/>
<proteinExistence type="inferred from homology"/>
<comment type="similarity">
    <text evidence="2">Belongs to the ABC transporter superfamily.</text>
</comment>
<dbReference type="EMBL" id="LGKP01000025">
    <property type="protein sequence ID" value="KPL85187.1"/>
    <property type="molecule type" value="Genomic_DNA"/>
</dbReference>
<dbReference type="SMART" id="SM00382">
    <property type="entry name" value="AAA"/>
    <property type="match status" value="1"/>
</dbReference>
<keyword evidence="6" id="KW-0067">ATP-binding</keyword>
<evidence type="ECO:0000256" key="6">
    <source>
        <dbReference type="ARBA" id="ARBA00022840"/>
    </source>
</evidence>
<dbReference type="STRING" id="70996.SE18_15960"/>
<dbReference type="InterPro" id="IPR017871">
    <property type="entry name" value="ABC_transporter-like_CS"/>
</dbReference>
<dbReference type="GO" id="GO:0016887">
    <property type="term" value="F:ATP hydrolysis activity"/>
    <property type="evidence" value="ECO:0007669"/>
    <property type="project" value="InterPro"/>
</dbReference>
<keyword evidence="3" id="KW-0813">Transport</keyword>
<evidence type="ECO:0000256" key="3">
    <source>
        <dbReference type="ARBA" id="ARBA00022448"/>
    </source>
</evidence>
<keyword evidence="5" id="KW-0547">Nucleotide-binding</keyword>
<gene>
    <name evidence="10" type="ORF">SE18_15960</name>
</gene>
<protein>
    <submittedName>
        <fullName evidence="10">ABC transporter</fullName>
    </submittedName>
</protein>
<dbReference type="Gene3D" id="3.40.50.300">
    <property type="entry name" value="P-loop containing nucleotide triphosphate hydrolases"/>
    <property type="match status" value="1"/>
</dbReference>
<dbReference type="Proteomes" id="UP000050277">
    <property type="component" value="Unassembled WGS sequence"/>
</dbReference>
<dbReference type="SUPFAM" id="SSF52540">
    <property type="entry name" value="P-loop containing nucleoside triphosphate hydrolases"/>
    <property type="match status" value="1"/>
</dbReference>
<evidence type="ECO:0000256" key="2">
    <source>
        <dbReference type="ARBA" id="ARBA00005417"/>
    </source>
</evidence>